<accession>A0A521AH17</accession>
<dbReference type="EMBL" id="FXTN01000001">
    <property type="protein sequence ID" value="SMO34117.1"/>
    <property type="molecule type" value="Genomic_DNA"/>
</dbReference>
<protein>
    <recommendedName>
        <fullName evidence="3">Glycosyl transferase family 2</fullName>
    </recommendedName>
</protein>
<dbReference type="Proteomes" id="UP000320300">
    <property type="component" value="Unassembled WGS sequence"/>
</dbReference>
<dbReference type="CDD" id="cd00761">
    <property type="entry name" value="Glyco_tranf_GTA_type"/>
    <property type="match status" value="1"/>
</dbReference>
<keyword evidence="2" id="KW-1185">Reference proteome</keyword>
<evidence type="ECO:0000313" key="1">
    <source>
        <dbReference type="EMBL" id="SMO34117.1"/>
    </source>
</evidence>
<evidence type="ECO:0000313" key="2">
    <source>
        <dbReference type="Proteomes" id="UP000320300"/>
    </source>
</evidence>
<dbReference type="OrthoDB" id="743133at2"/>
<evidence type="ECO:0008006" key="3">
    <source>
        <dbReference type="Google" id="ProtNLM"/>
    </source>
</evidence>
<sequence length="411" mass="47563">MRAIDDYTHYHFIVWKKNGQVMRYEMMYLSFEFLAQDFDYMLCLKFDPPLDVFYPDMKDLRKSLEAIYDFNPDTFVMLTQRKKPPVHQVSMDEYIYSFSCSFHHFRKMISRQSRKALLEGNLLFELLDDIGDSGISSVLVRQLPIGLVEAAVPTHSDVVIPHRGAKSYLRTLLQFLKPIDNINVYVGADQHIARELSALRSAYPHFSYYVFSPNPVGPYVVRNWLADLGAADLIFFQDSDDIPCGDRFQRLSAYMRSHRIPLCGSHEIKMDYFNRTVQAVRYPKDVIAALKQGPAHALLHPSSAVARGVFYACNKLSEDRIFANDTKFLYYCYFKLETIENIDEFLYIRRSHPGSLTTSAGTSIGSAIRTELINRWVTDFTLIKRGLLKPENSCLNYAGPRRKFKVKKITR</sequence>
<dbReference type="AlphaFoldDB" id="A0A521AH17"/>
<reference evidence="1 2" key="1">
    <citation type="submission" date="2017-05" db="EMBL/GenBank/DDBJ databases">
        <authorList>
            <person name="Varghese N."/>
            <person name="Submissions S."/>
        </authorList>
    </citation>
    <scope>NUCLEOTIDE SEQUENCE [LARGE SCALE GENOMIC DNA]</scope>
    <source>
        <strain evidence="1 2">DSM 19036</strain>
    </source>
</reference>
<organism evidence="1 2">
    <name type="scientific">Pedobacter westerhofensis</name>
    <dbReference type="NCBI Taxonomy" id="425512"/>
    <lineage>
        <taxon>Bacteria</taxon>
        <taxon>Pseudomonadati</taxon>
        <taxon>Bacteroidota</taxon>
        <taxon>Sphingobacteriia</taxon>
        <taxon>Sphingobacteriales</taxon>
        <taxon>Sphingobacteriaceae</taxon>
        <taxon>Pedobacter</taxon>
    </lineage>
</organism>
<dbReference type="Gene3D" id="3.90.550.10">
    <property type="entry name" value="Spore Coat Polysaccharide Biosynthesis Protein SpsA, Chain A"/>
    <property type="match status" value="1"/>
</dbReference>
<dbReference type="SUPFAM" id="SSF53448">
    <property type="entry name" value="Nucleotide-diphospho-sugar transferases"/>
    <property type="match status" value="1"/>
</dbReference>
<dbReference type="RefSeq" id="WP_142526312.1">
    <property type="nucleotide sequence ID" value="NZ_CBCSJO010000002.1"/>
</dbReference>
<gene>
    <name evidence="1" type="ORF">SAMN06265348_101196</name>
</gene>
<name>A0A521AH17_9SPHI</name>
<proteinExistence type="predicted"/>
<dbReference type="InterPro" id="IPR029044">
    <property type="entry name" value="Nucleotide-diphossugar_trans"/>
</dbReference>